<dbReference type="InterPro" id="IPR005493">
    <property type="entry name" value="RraA/RraA-like"/>
</dbReference>
<keyword evidence="7" id="KW-1185">Reference proteome</keyword>
<dbReference type="Pfam" id="PF03737">
    <property type="entry name" value="RraA-like"/>
    <property type="match status" value="1"/>
</dbReference>
<dbReference type="RefSeq" id="WP_088603160.1">
    <property type="nucleotide sequence ID" value="NZ_NJIH01000004.1"/>
</dbReference>
<evidence type="ECO:0000256" key="2">
    <source>
        <dbReference type="ARBA" id="ARBA00016549"/>
    </source>
</evidence>
<feature type="binding site" evidence="5">
    <location>
        <position position="145"/>
    </location>
    <ligand>
        <name>Mg(2+)</name>
        <dbReference type="ChEBI" id="CHEBI:18420"/>
    </ligand>
</feature>
<dbReference type="PANTHER" id="PTHR33254:SF4">
    <property type="entry name" value="4-HYDROXY-4-METHYL-2-OXOGLUTARATE ALDOLASE 3-RELATED"/>
    <property type="match status" value="1"/>
</dbReference>
<dbReference type="InterPro" id="IPR036704">
    <property type="entry name" value="RraA/RraA-like_sf"/>
</dbReference>
<comment type="cofactor">
    <cofactor evidence="1">
        <name>a divalent metal cation</name>
        <dbReference type="ChEBI" id="CHEBI:60240"/>
    </cofactor>
</comment>
<comment type="cofactor">
    <cofactor evidence="5">
        <name>Mg(2+)</name>
        <dbReference type="ChEBI" id="CHEBI:18420"/>
    </cofactor>
</comment>
<evidence type="ECO:0000313" key="7">
    <source>
        <dbReference type="Proteomes" id="UP000214603"/>
    </source>
</evidence>
<dbReference type="GO" id="GO:0046872">
    <property type="term" value="F:metal ion binding"/>
    <property type="evidence" value="ECO:0007669"/>
    <property type="project" value="UniProtKB-KW"/>
</dbReference>
<evidence type="ECO:0000256" key="1">
    <source>
        <dbReference type="ARBA" id="ARBA00001968"/>
    </source>
</evidence>
<name>A0A225MM75_9BURK</name>
<keyword evidence="5" id="KW-0479">Metal-binding</keyword>
<keyword evidence="6" id="KW-0808">Transferase</keyword>
<evidence type="ECO:0000256" key="3">
    <source>
        <dbReference type="ARBA" id="ARBA00029596"/>
    </source>
</evidence>
<evidence type="ECO:0000313" key="6">
    <source>
        <dbReference type="EMBL" id="OWT62072.1"/>
    </source>
</evidence>
<dbReference type="AlphaFoldDB" id="A0A225MM75"/>
<dbReference type="PANTHER" id="PTHR33254">
    <property type="entry name" value="4-HYDROXY-4-METHYL-2-OXOGLUTARATE ALDOLASE 3-RELATED"/>
    <property type="match status" value="1"/>
</dbReference>
<organism evidence="6 7">
    <name type="scientific">Candidimonas nitroreducens</name>
    <dbReference type="NCBI Taxonomy" id="683354"/>
    <lineage>
        <taxon>Bacteria</taxon>
        <taxon>Pseudomonadati</taxon>
        <taxon>Pseudomonadota</taxon>
        <taxon>Betaproteobacteria</taxon>
        <taxon>Burkholderiales</taxon>
        <taxon>Alcaligenaceae</taxon>
        <taxon>Candidimonas</taxon>
    </lineage>
</organism>
<dbReference type="GO" id="GO:0032259">
    <property type="term" value="P:methylation"/>
    <property type="evidence" value="ECO:0007669"/>
    <property type="project" value="UniProtKB-KW"/>
</dbReference>
<dbReference type="Gene3D" id="3.50.30.40">
    <property type="entry name" value="Ribonuclease E inhibitor RraA/RraA-like"/>
    <property type="match status" value="1"/>
</dbReference>
<comment type="caution">
    <text evidence="6">The sequence shown here is derived from an EMBL/GenBank/DDBJ whole genome shotgun (WGS) entry which is preliminary data.</text>
</comment>
<dbReference type="EMBL" id="NJIH01000004">
    <property type="protein sequence ID" value="OWT62072.1"/>
    <property type="molecule type" value="Genomic_DNA"/>
</dbReference>
<dbReference type="CDD" id="cd16841">
    <property type="entry name" value="RraA_family"/>
    <property type="match status" value="1"/>
</dbReference>
<evidence type="ECO:0000256" key="5">
    <source>
        <dbReference type="PIRSR" id="PIRSR605493-1"/>
    </source>
</evidence>
<sequence>MAGKVLTGKIDPSRIRLTEIPHLPSEIIEGFRELGDASSAVSDALDYIGVAGAVASSTLISVIPGATLVGHALTLRNMKRNGDIHLAARERNSQTAEVEAHNLAGKDDVLVIQGVAGISNMGGIGAQMGKRQGEVGAIIDGGFRDVADMRRLGYPVWSTERTPLTGKWRIEAVEINGPVTICGIRVNPGDLVVADDTGVCFVPIAHAAEVLEYARKKTAAEQRKSERIAAGASIVELAGGKS</sequence>
<accession>A0A225MM75</accession>
<reference evidence="7" key="1">
    <citation type="submission" date="2017-06" db="EMBL/GenBank/DDBJ databases">
        <title>Herbaspirillum phytohormonus sp. nov., isolated from the root nodule of Robinia pseudoacacia in lead-zinc mine.</title>
        <authorList>
            <person name="Fan M."/>
            <person name="Lin Y."/>
        </authorList>
    </citation>
    <scope>NUCLEOTIDE SEQUENCE [LARGE SCALE GENOMIC DNA]</scope>
    <source>
        <strain evidence="7">SC-089</strain>
    </source>
</reference>
<feature type="binding site" evidence="5">
    <location>
        <position position="144"/>
    </location>
    <ligand>
        <name>substrate</name>
    </ligand>
</feature>
<gene>
    <name evidence="6" type="ORF">CEY11_09730</name>
</gene>
<keyword evidence="5" id="KW-0460">Magnesium</keyword>
<dbReference type="OrthoDB" id="8969658at2"/>
<keyword evidence="6" id="KW-0489">Methyltransferase</keyword>
<dbReference type="GO" id="GO:0008168">
    <property type="term" value="F:methyltransferase activity"/>
    <property type="evidence" value="ECO:0007669"/>
    <property type="project" value="UniProtKB-KW"/>
</dbReference>
<dbReference type="Proteomes" id="UP000214603">
    <property type="component" value="Unassembled WGS sequence"/>
</dbReference>
<proteinExistence type="predicted"/>
<dbReference type="SUPFAM" id="SSF89562">
    <property type="entry name" value="RraA-like"/>
    <property type="match status" value="1"/>
</dbReference>
<evidence type="ECO:0000256" key="4">
    <source>
        <dbReference type="ARBA" id="ARBA00030169"/>
    </source>
</evidence>
<protein>
    <recommendedName>
        <fullName evidence="2">Putative 4-hydroxy-4-methyl-2-oxoglutarate aldolase</fullName>
    </recommendedName>
    <alternativeName>
        <fullName evidence="3">Regulator of ribonuclease activity homolog</fullName>
    </alternativeName>
    <alternativeName>
        <fullName evidence="4">RraA-like protein</fullName>
    </alternativeName>
</protein>